<keyword evidence="1" id="KW-0732">Signal</keyword>
<proteinExistence type="predicted"/>
<gene>
    <name evidence="3" type="ORF">METESE_03140</name>
</gene>
<dbReference type="InterPro" id="IPR050361">
    <property type="entry name" value="MPP/UQCRC_Complex"/>
</dbReference>
<feature type="domain" description="Peptidase M16 C-terminal" evidence="2">
    <location>
        <begin position="185"/>
        <end position="247"/>
    </location>
</feature>
<dbReference type="PANTHER" id="PTHR11851">
    <property type="entry name" value="METALLOPROTEASE"/>
    <property type="match status" value="1"/>
</dbReference>
<organism evidence="3 4">
    <name type="scientific">Mesoterricola sediminis</name>
    <dbReference type="NCBI Taxonomy" id="2927980"/>
    <lineage>
        <taxon>Bacteria</taxon>
        <taxon>Pseudomonadati</taxon>
        <taxon>Acidobacteriota</taxon>
        <taxon>Holophagae</taxon>
        <taxon>Holophagales</taxon>
        <taxon>Holophagaceae</taxon>
        <taxon>Mesoterricola</taxon>
    </lineage>
</organism>
<dbReference type="InterPro" id="IPR007863">
    <property type="entry name" value="Peptidase_M16_C"/>
</dbReference>
<dbReference type="Proteomes" id="UP001228113">
    <property type="component" value="Chromosome"/>
</dbReference>
<dbReference type="Gene3D" id="3.30.830.10">
    <property type="entry name" value="Metalloenzyme, LuxS/M16 peptidase-like"/>
    <property type="match status" value="2"/>
</dbReference>
<evidence type="ECO:0000313" key="4">
    <source>
        <dbReference type="Proteomes" id="UP001228113"/>
    </source>
</evidence>
<feature type="chain" id="PRO_5041252971" description="Peptidase M16 C-terminal domain-containing protein" evidence="1">
    <location>
        <begin position="22"/>
        <end position="414"/>
    </location>
</feature>
<evidence type="ECO:0000313" key="3">
    <source>
        <dbReference type="EMBL" id="BDU75356.1"/>
    </source>
</evidence>
<reference evidence="3" key="1">
    <citation type="journal article" date="2023" name="Int. J. Syst. Evol. Microbiol.">
        <title>Mesoterricola silvestris gen. nov., sp. nov., Mesoterricola sediminis sp. nov., Geothrix oryzae sp. nov., Geothrix edaphica sp. nov., Geothrix rubra sp. nov., and Geothrix limicola sp. nov., six novel members of Acidobacteriota isolated from soils.</title>
        <authorList>
            <person name="Itoh H."/>
            <person name="Sugisawa Y."/>
            <person name="Mise K."/>
            <person name="Xu Z."/>
            <person name="Kuniyasu M."/>
            <person name="Ushijima N."/>
            <person name="Kawano K."/>
            <person name="Kobayashi E."/>
            <person name="Shiratori Y."/>
            <person name="Masuda Y."/>
            <person name="Senoo K."/>
        </authorList>
    </citation>
    <scope>NUCLEOTIDE SEQUENCE</scope>
    <source>
        <strain evidence="3">W786</strain>
    </source>
</reference>
<dbReference type="SUPFAM" id="SSF63411">
    <property type="entry name" value="LuxS/MPP-like metallohydrolase"/>
    <property type="match status" value="2"/>
</dbReference>
<keyword evidence="4" id="KW-1185">Reference proteome</keyword>
<accession>A0AA48GLN3</accession>
<dbReference type="RefSeq" id="WP_243334461.1">
    <property type="nucleotide sequence ID" value="NZ_AP027081.1"/>
</dbReference>
<dbReference type="Pfam" id="PF05193">
    <property type="entry name" value="Peptidase_M16_C"/>
    <property type="match status" value="1"/>
</dbReference>
<dbReference type="KEGG" id="msea:METESE_03140"/>
<evidence type="ECO:0000259" key="2">
    <source>
        <dbReference type="Pfam" id="PF05193"/>
    </source>
</evidence>
<dbReference type="AlphaFoldDB" id="A0AA48GLN3"/>
<sequence length="414" mass="44681">MRFGAPLAWLLSGAAVTALQAGPQAFTLPSGLRCVLLENHDQPLIRVELVTRWDLADVPQDQEGLPALLAAVLRAGGAGPLSRADFDRSLDDLGAAFAFQARRDGFTWTLATDSRAQEPALELLAHAVFRPVFEVPLVEAQRQALLRRLETADAWDRGEGRFLWSLGARDVELPPSPEGLAALGFQDVVAFHRAVVRPEASTLVLHGDLSLTQAKELVHLHFGLWGGRPAKAAAPRPTPDPPRLRTVLDASTDAELWAGREATAVRRPVREILALLLEQVPSVAGPGIILSCSLAEGRPLLVKAKAGAEGREGLVRALQDALERLRSQGFTERDVARARDRWRARLAALPLHPREQVHALQDGLLDPALGPEVDRVAVRDVNEALKALLEPAGLRFLLLGGDAALVRAAEAAFS</sequence>
<dbReference type="PANTHER" id="PTHR11851:SF225">
    <property type="entry name" value="NON-PEPTIDASE HOMOLOG YMXG"/>
    <property type="match status" value="1"/>
</dbReference>
<dbReference type="GO" id="GO:0046872">
    <property type="term" value="F:metal ion binding"/>
    <property type="evidence" value="ECO:0007669"/>
    <property type="project" value="InterPro"/>
</dbReference>
<dbReference type="InterPro" id="IPR011249">
    <property type="entry name" value="Metalloenz_LuxS/M16"/>
</dbReference>
<feature type="signal peptide" evidence="1">
    <location>
        <begin position="1"/>
        <end position="21"/>
    </location>
</feature>
<protein>
    <recommendedName>
        <fullName evidence="2">Peptidase M16 C-terminal domain-containing protein</fullName>
    </recommendedName>
</protein>
<evidence type="ECO:0000256" key="1">
    <source>
        <dbReference type="SAM" id="SignalP"/>
    </source>
</evidence>
<name>A0AA48GLN3_9BACT</name>
<dbReference type="EMBL" id="AP027081">
    <property type="protein sequence ID" value="BDU75356.1"/>
    <property type="molecule type" value="Genomic_DNA"/>
</dbReference>